<dbReference type="Proteomes" id="UP001359559">
    <property type="component" value="Unassembled WGS sequence"/>
</dbReference>
<organism evidence="2 3">
    <name type="scientific">Clitoria ternatea</name>
    <name type="common">Butterfly pea</name>
    <dbReference type="NCBI Taxonomy" id="43366"/>
    <lineage>
        <taxon>Eukaryota</taxon>
        <taxon>Viridiplantae</taxon>
        <taxon>Streptophyta</taxon>
        <taxon>Embryophyta</taxon>
        <taxon>Tracheophyta</taxon>
        <taxon>Spermatophyta</taxon>
        <taxon>Magnoliopsida</taxon>
        <taxon>eudicotyledons</taxon>
        <taxon>Gunneridae</taxon>
        <taxon>Pentapetalae</taxon>
        <taxon>rosids</taxon>
        <taxon>fabids</taxon>
        <taxon>Fabales</taxon>
        <taxon>Fabaceae</taxon>
        <taxon>Papilionoideae</taxon>
        <taxon>50 kb inversion clade</taxon>
        <taxon>NPAAA clade</taxon>
        <taxon>indigoferoid/millettioid clade</taxon>
        <taxon>Phaseoleae</taxon>
        <taxon>Clitoria</taxon>
    </lineage>
</organism>
<evidence type="ECO:0000256" key="1">
    <source>
        <dbReference type="SAM" id="Coils"/>
    </source>
</evidence>
<feature type="coiled-coil region" evidence="1">
    <location>
        <begin position="7"/>
        <end position="34"/>
    </location>
</feature>
<protein>
    <submittedName>
        <fullName evidence="2">Uncharacterized protein</fullName>
    </submittedName>
</protein>
<keyword evidence="3" id="KW-1185">Reference proteome</keyword>
<keyword evidence="1" id="KW-0175">Coiled coil</keyword>
<dbReference type="EMBL" id="JAYKXN010000006">
    <property type="protein sequence ID" value="KAK7279524.1"/>
    <property type="molecule type" value="Genomic_DNA"/>
</dbReference>
<name>A0AAN9FNA8_CLITE</name>
<sequence length="92" mass="11112">MRHVEVVKEYEKRIIELEVKVTRLAENKKVLKKNEKALWLEFEDAKIDWSLSDSHFQSMKLDVQALKDNYKMLGDEMKSKDIEVNWVIKKFR</sequence>
<comment type="caution">
    <text evidence="2">The sequence shown here is derived from an EMBL/GenBank/DDBJ whole genome shotgun (WGS) entry which is preliminary data.</text>
</comment>
<accession>A0AAN9FNA8</accession>
<evidence type="ECO:0000313" key="3">
    <source>
        <dbReference type="Proteomes" id="UP001359559"/>
    </source>
</evidence>
<dbReference type="AlphaFoldDB" id="A0AAN9FNA8"/>
<gene>
    <name evidence="2" type="ORF">RJT34_24577</name>
</gene>
<proteinExistence type="predicted"/>
<reference evidence="2 3" key="1">
    <citation type="submission" date="2024-01" db="EMBL/GenBank/DDBJ databases">
        <title>The genomes of 5 underutilized Papilionoideae crops provide insights into root nodulation and disease resistance.</title>
        <authorList>
            <person name="Yuan L."/>
        </authorList>
    </citation>
    <scope>NUCLEOTIDE SEQUENCE [LARGE SCALE GENOMIC DNA]</scope>
    <source>
        <strain evidence="2">LY-2023</strain>
        <tissue evidence="2">Leaf</tissue>
    </source>
</reference>
<evidence type="ECO:0000313" key="2">
    <source>
        <dbReference type="EMBL" id="KAK7279524.1"/>
    </source>
</evidence>